<evidence type="ECO:0000313" key="3">
    <source>
        <dbReference type="EMBL" id="CEK62239.1"/>
    </source>
</evidence>
<feature type="coiled-coil region" evidence="1">
    <location>
        <begin position="31"/>
        <end position="89"/>
    </location>
</feature>
<name>A0A0B6Z0X4_9EUPU</name>
<feature type="compositionally biased region" description="Basic and acidic residues" evidence="2">
    <location>
        <begin position="1"/>
        <end position="11"/>
    </location>
</feature>
<feature type="region of interest" description="Disordered" evidence="2">
    <location>
        <begin position="1"/>
        <end position="22"/>
    </location>
</feature>
<feature type="non-terminal residue" evidence="3">
    <location>
        <position position="147"/>
    </location>
</feature>
<evidence type="ECO:0000256" key="1">
    <source>
        <dbReference type="SAM" id="Coils"/>
    </source>
</evidence>
<accession>A0A0B6Z0X4</accession>
<proteinExistence type="predicted"/>
<dbReference type="EMBL" id="HACG01015374">
    <property type="protein sequence ID" value="CEK62239.1"/>
    <property type="molecule type" value="Transcribed_RNA"/>
</dbReference>
<keyword evidence="1" id="KW-0175">Coiled coil</keyword>
<sequence length="147" mass="17655">QRYEERLREVNSQDENTDGMKKKLHQKNIELDSLHQSYKKLSQVFQECEQNRKEKNEEFKQLKMQIAEQERMEENYHKSQQEAKELQILFNTAIATNKESVKSLENSVREREELLKREHASKKAIENDLVEIRLHNQALEDLLRSSE</sequence>
<dbReference type="AlphaFoldDB" id="A0A0B6Z0X4"/>
<organism evidence="3">
    <name type="scientific">Arion vulgaris</name>
    <dbReference type="NCBI Taxonomy" id="1028688"/>
    <lineage>
        <taxon>Eukaryota</taxon>
        <taxon>Metazoa</taxon>
        <taxon>Spiralia</taxon>
        <taxon>Lophotrochozoa</taxon>
        <taxon>Mollusca</taxon>
        <taxon>Gastropoda</taxon>
        <taxon>Heterobranchia</taxon>
        <taxon>Euthyneura</taxon>
        <taxon>Panpulmonata</taxon>
        <taxon>Eupulmonata</taxon>
        <taxon>Stylommatophora</taxon>
        <taxon>Helicina</taxon>
        <taxon>Arionoidea</taxon>
        <taxon>Arionidae</taxon>
        <taxon>Arion</taxon>
    </lineage>
</organism>
<gene>
    <name evidence="3" type="primary">ORF44615</name>
</gene>
<protein>
    <submittedName>
        <fullName evidence="3">Uncharacterized protein</fullName>
    </submittedName>
</protein>
<reference evidence="3" key="1">
    <citation type="submission" date="2014-12" db="EMBL/GenBank/DDBJ databases">
        <title>Insight into the proteome of Arion vulgaris.</title>
        <authorList>
            <person name="Aradska J."/>
            <person name="Bulat T."/>
            <person name="Smidak R."/>
            <person name="Sarate P."/>
            <person name="Gangsoo J."/>
            <person name="Sialana F."/>
            <person name="Bilban M."/>
            <person name="Lubec G."/>
        </authorList>
    </citation>
    <scope>NUCLEOTIDE SEQUENCE</scope>
    <source>
        <tissue evidence="3">Skin</tissue>
    </source>
</reference>
<feature type="non-terminal residue" evidence="3">
    <location>
        <position position="1"/>
    </location>
</feature>
<evidence type="ECO:0000256" key="2">
    <source>
        <dbReference type="SAM" id="MobiDB-lite"/>
    </source>
</evidence>